<dbReference type="InterPro" id="IPR011990">
    <property type="entry name" value="TPR-like_helical_dom_sf"/>
</dbReference>
<dbReference type="InterPro" id="IPR019734">
    <property type="entry name" value="TPR_rpt"/>
</dbReference>
<name>Q4SHH5_TETNG</name>
<evidence type="ECO:0000256" key="4">
    <source>
        <dbReference type="PROSITE-ProRule" id="PRU00339"/>
    </source>
</evidence>
<proteinExistence type="inferred from homology"/>
<feature type="compositionally biased region" description="Pro residues" evidence="5">
    <location>
        <begin position="501"/>
        <end position="513"/>
    </location>
</feature>
<evidence type="ECO:0000256" key="5">
    <source>
        <dbReference type="SAM" id="MobiDB-lite"/>
    </source>
</evidence>
<gene>
    <name evidence="6" type="ORF">GSTENG00018149001</name>
</gene>
<dbReference type="GO" id="GO:0036064">
    <property type="term" value="C:ciliary basal body"/>
    <property type="evidence" value="ECO:0007669"/>
    <property type="project" value="TreeGrafter"/>
</dbReference>
<feature type="region of interest" description="Disordered" evidence="5">
    <location>
        <begin position="436"/>
        <end position="461"/>
    </location>
</feature>
<dbReference type="PANTHER" id="PTHR44186:SF1">
    <property type="entry name" value="BARDET-BIEDL SYNDROME 4 PROTEIN"/>
    <property type="match status" value="1"/>
</dbReference>
<feature type="region of interest" description="Disordered" evidence="5">
    <location>
        <begin position="483"/>
        <end position="527"/>
    </location>
</feature>
<dbReference type="SUPFAM" id="SSF48452">
    <property type="entry name" value="TPR-like"/>
    <property type="match status" value="1"/>
</dbReference>
<dbReference type="Pfam" id="PF13181">
    <property type="entry name" value="TPR_8"/>
    <property type="match status" value="2"/>
</dbReference>
<dbReference type="Pfam" id="PF12895">
    <property type="entry name" value="ANAPC3"/>
    <property type="match status" value="1"/>
</dbReference>
<reference evidence="6" key="2">
    <citation type="submission" date="2004-02" db="EMBL/GenBank/DDBJ databases">
        <authorList>
            <consortium name="Genoscope"/>
            <consortium name="Whitehead Institute Centre for Genome Research"/>
        </authorList>
    </citation>
    <scope>NUCLEOTIDE SEQUENCE</scope>
</reference>
<evidence type="ECO:0000256" key="1">
    <source>
        <dbReference type="ARBA" id="ARBA00022737"/>
    </source>
</evidence>
<evidence type="ECO:0000256" key="3">
    <source>
        <dbReference type="ARBA" id="ARBA00023778"/>
    </source>
</evidence>
<dbReference type="OrthoDB" id="309339at2759"/>
<dbReference type="EMBL" id="CAAE01014581">
    <property type="protein sequence ID" value="CAF99907.1"/>
    <property type="molecule type" value="Genomic_DNA"/>
</dbReference>
<feature type="non-terminal residue" evidence="6">
    <location>
        <position position="527"/>
    </location>
</feature>
<comment type="caution">
    <text evidence="6">The sequence shown here is derived from an EMBL/GenBank/DDBJ whole genome shotgun (WGS) entry which is preliminary data.</text>
</comment>
<sequence length="527" mass="58540">APELPIVERRNWLIHQHYVRKDYDTCKVIIKEQLQETGGMCEYAIYVQALILRLEGKIQESLELFQSCAILNPSSSDNLKQVARSLFLLGKHKAAIEFYHEAARVADKDWEISHNLGLCYFFIKDLKSAEEHLNRALQTHKHDRTFVMLGKVHLLAGDTDKAIEVYKRAVEFSPENTELLTTLGLLYLQLGKYQKAFEHLGNALTFDPSNYKAILAAGSMMQTHGDFDVAMNKYRVAACVVPESPPLWNNIGMCFFGKKKYVAAFSCLKRAHYLSPFDWKVLYNLGLVHLTMQQYASAFHFLSAAINLNPRMGELYMLLAVALTNLEDVENATKAYEQAATMDESVLFTSFPRGSLVYSPFLSSSSSNPLVNLNFAIFLYNHGEKKGALAQYQEMERKVNTLRDSNSNVEFDSELVDMAQKMAGALQLADSLVWTKPDKDSKSKSSSSAVSGPGAPLGTNQALGQAMSSAASYNKNIQLPAGLSEDSCLPLEPEGDVEEAPSPPTEPPGSPEPAKPRSSKKKSKAEA</sequence>
<evidence type="ECO:0000256" key="2">
    <source>
        <dbReference type="ARBA" id="ARBA00022803"/>
    </source>
</evidence>
<organism evidence="6">
    <name type="scientific">Tetraodon nigroviridis</name>
    <name type="common">Spotted green pufferfish</name>
    <name type="synonym">Chelonodon nigroviridis</name>
    <dbReference type="NCBI Taxonomy" id="99883"/>
    <lineage>
        <taxon>Eukaryota</taxon>
        <taxon>Metazoa</taxon>
        <taxon>Chordata</taxon>
        <taxon>Craniata</taxon>
        <taxon>Vertebrata</taxon>
        <taxon>Euteleostomi</taxon>
        <taxon>Actinopterygii</taxon>
        <taxon>Neopterygii</taxon>
        <taxon>Teleostei</taxon>
        <taxon>Neoteleostei</taxon>
        <taxon>Acanthomorphata</taxon>
        <taxon>Eupercaria</taxon>
        <taxon>Tetraodontiformes</taxon>
        <taxon>Tetradontoidea</taxon>
        <taxon>Tetraodontidae</taxon>
        <taxon>Tetraodon</taxon>
    </lineage>
</organism>
<keyword evidence="2 4" id="KW-0802">TPR repeat</keyword>
<dbReference type="AlphaFoldDB" id="Q4SHH5"/>
<feature type="repeat" description="TPR" evidence="4">
    <location>
        <begin position="279"/>
        <end position="312"/>
    </location>
</feature>
<dbReference type="KEGG" id="tng:GSTEN00018149G001"/>
<reference evidence="6" key="1">
    <citation type="journal article" date="2004" name="Nature">
        <title>Genome duplication in the teleost fish Tetraodon nigroviridis reveals the early vertebrate proto-karyotype.</title>
        <authorList>
            <person name="Jaillon O."/>
            <person name="Aury J.-M."/>
            <person name="Brunet F."/>
            <person name="Petit J.-L."/>
            <person name="Stange-Thomann N."/>
            <person name="Mauceli E."/>
            <person name="Bouneau L."/>
            <person name="Fischer C."/>
            <person name="Ozouf-Costaz C."/>
            <person name="Bernot A."/>
            <person name="Nicaud S."/>
            <person name="Jaffe D."/>
            <person name="Fisher S."/>
            <person name="Lutfalla G."/>
            <person name="Dossat C."/>
            <person name="Segurens B."/>
            <person name="Dasilva C."/>
            <person name="Salanoubat M."/>
            <person name="Levy M."/>
            <person name="Boudet N."/>
            <person name="Castellano S."/>
            <person name="Anthouard V."/>
            <person name="Jubin C."/>
            <person name="Castelli V."/>
            <person name="Katinka M."/>
            <person name="Vacherie B."/>
            <person name="Biemont C."/>
            <person name="Skalli Z."/>
            <person name="Cattolico L."/>
            <person name="Poulain J."/>
            <person name="De Berardinis V."/>
            <person name="Cruaud C."/>
            <person name="Duprat S."/>
            <person name="Brottier P."/>
            <person name="Coutanceau J.-P."/>
            <person name="Gouzy J."/>
            <person name="Parra G."/>
            <person name="Lardier G."/>
            <person name="Chapple C."/>
            <person name="McKernan K.J."/>
            <person name="McEwan P."/>
            <person name="Bosak S."/>
            <person name="Kellis M."/>
            <person name="Volff J.-N."/>
            <person name="Guigo R."/>
            <person name="Zody M.C."/>
            <person name="Mesirov J."/>
            <person name="Lindblad-Toh K."/>
            <person name="Birren B."/>
            <person name="Nusbaum C."/>
            <person name="Kahn D."/>
            <person name="Robinson-Rechavi M."/>
            <person name="Laudet V."/>
            <person name="Schachter V."/>
            <person name="Quetier F."/>
            <person name="Saurin W."/>
            <person name="Scarpelli C."/>
            <person name="Wincker P."/>
            <person name="Lander E.S."/>
            <person name="Weissenbach J."/>
            <person name="Roest Crollius H."/>
        </authorList>
    </citation>
    <scope>NUCLEOTIDE SEQUENCE [LARGE SCALE GENOMIC DNA]</scope>
</reference>
<dbReference type="GO" id="GO:0060271">
    <property type="term" value="P:cilium assembly"/>
    <property type="evidence" value="ECO:0007669"/>
    <property type="project" value="TreeGrafter"/>
</dbReference>
<feature type="repeat" description="TPR" evidence="4">
    <location>
        <begin position="143"/>
        <end position="176"/>
    </location>
</feature>
<dbReference type="FunFam" id="1.25.40.10:FF:000237">
    <property type="entry name" value="Bardet-Biedl syndrome 4 (Human)"/>
    <property type="match status" value="1"/>
</dbReference>
<dbReference type="PANTHER" id="PTHR44186">
    <property type="match status" value="1"/>
</dbReference>
<dbReference type="PROSITE" id="PS50005">
    <property type="entry name" value="TPR"/>
    <property type="match status" value="3"/>
</dbReference>
<protein>
    <submittedName>
        <fullName evidence="6">(spotted green pufferfish) hypothetical protein</fullName>
    </submittedName>
</protein>
<dbReference type="SUPFAM" id="SSF81901">
    <property type="entry name" value="HCP-like"/>
    <property type="match status" value="1"/>
</dbReference>
<accession>Q4SHH5</accession>
<keyword evidence="1" id="KW-0677">Repeat</keyword>
<dbReference type="PROSITE" id="PS50293">
    <property type="entry name" value="TPR_REGION"/>
    <property type="match status" value="2"/>
</dbReference>
<feature type="compositionally biased region" description="Basic residues" evidence="5">
    <location>
        <begin position="517"/>
        <end position="527"/>
    </location>
</feature>
<dbReference type="GO" id="GO:0061512">
    <property type="term" value="P:protein localization to cilium"/>
    <property type="evidence" value="ECO:0007669"/>
    <property type="project" value="TreeGrafter"/>
</dbReference>
<feature type="repeat" description="TPR" evidence="4">
    <location>
        <begin position="177"/>
        <end position="210"/>
    </location>
</feature>
<evidence type="ECO:0000313" key="6">
    <source>
        <dbReference type="EMBL" id="CAF99907.1"/>
    </source>
</evidence>
<dbReference type="Gene3D" id="1.25.40.10">
    <property type="entry name" value="Tetratricopeptide repeat domain"/>
    <property type="match status" value="3"/>
</dbReference>
<comment type="similarity">
    <text evidence="3">Belongs to the BBS4 family.</text>
</comment>
<dbReference type="SMART" id="SM00028">
    <property type="entry name" value="TPR"/>
    <property type="match status" value="8"/>
</dbReference>